<dbReference type="Gene3D" id="1.20.1260.20">
    <property type="entry name" value="PPE superfamily"/>
    <property type="match status" value="1"/>
</dbReference>
<name>A0A2V4BEH9_9PSEU</name>
<dbReference type="AlphaFoldDB" id="A0A2V4BEH9"/>
<feature type="region of interest" description="Disordered" evidence="1">
    <location>
        <begin position="1"/>
        <end position="37"/>
    </location>
</feature>
<sequence>MSEAAAPGERRRYESYSHEELKAEVETGNEPGEAGEIGAGWAELGRQLHDSIDELVTLSGSSEQLWQGPAGEALRAVLDRAAHWSAETAVASAAVGDAVARQAEAAARARAQMPEPVGYDPAAMIRDAASSGSILALAGLSAALTARAAEAESARQRAVDVLYARDEALASALPDVSFSAPPPLTSGSP</sequence>
<protein>
    <submittedName>
        <fullName evidence="2">PE-PGRS family protein</fullName>
    </submittedName>
</protein>
<reference evidence="2 3" key="1">
    <citation type="submission" date="2016-07" db="EMBL/GenBank/DDBJ databases">
        <title>Draft genome sequence of Prauserella muralis DSM 45305, isolated from a mould-covered wall in an indoor environment.</title>
        <authorList>
            <person name="Ruckert C."/>
            <person name="Albersmeier A."/>
            <person name="Jiang C.-L."/>
            <person name="Jiang Y."/>
            <person name="Kalinowski J."/>
            <person name="Schneider O."/>
            <person name="Winkler A."/>
            <person name="Zotchev S.B."/>
        </authorList>
    </citation>
    <scope>NUCLEOTIDE SEQUENCE [LARGE SCALE GENOMIC DNA]</scope>
    <source>
        <strain evidence="2 3">DSM 45305</strain>
    </source>
</reference>
<accession>A0A2V4BEH9</accession>
<feature type="compositionally biased region" description="Low complexity" evidence="1">
    <location>
        <begin position="28"/>
        <end position="37"/>
    </location>
</feature>
<dbReference type="RefSeq" id="WP_112282039.1">
    <property type="nucleotide sequence ID" value="NZ_MASW01000002.1"/>
</dbReference>
<evidence type="ECO:0000313" key="3">
    <source>
        <dbReference type="Proteomes" id="UP000249915"/>
    </source>
</evidence>
<gene>
    <name evidence="2" type="ORF">BAY60_16950</name>
</gene>
<keyword evidence="3" id="KW-1185">Reference proteome</keyword>
<feature type="compositionally biased region" description="Basic and acidic residues" evidence="1">
    <location>
        <begin position="8"/>
        <end position="25"/>
    </location>
</feature>
<evidence type="ECO:0000256" key="1">
    <source>
        <dbReference type="SAM" id="MobiDB-lite"/>
    </source>
</evidence>
<dbReference type="Proteomes" id="UP000249915">
    <property type="component" value="Unassembled WGS sequence"/>
</dbReference>
<dbReference type="InterPro" id="IPR038332">
    <property type="entry name" value="PPE_sf"/>
</dbReference>
<dbReference type="SUPFAM" id="SSF140459">
    <property type="entry name" value="PE/PPE dimer-like"/>
    <property type="match status" value="1"/>
</dbReference>
<dbReference type="OrthoDB" id="3664672at2"/>
<evidence type="ECO:0000313" key="2">
    <source>
        <dbReference type="EMBL" id="PXY28029.1"/>
    </source>
</evidence>
<proteinExistence type="predicted"/>
<dbReference type="EMBL" id="MASW01000002">
    <property type="protein sequence ID" value="PXY28029.1"/>
    <property type="molecule type" value="Genomic_DNA"/>
</dbReference>
<organism evidence="2 3">
    <name type="scientific">Prauserella muralis</name>
    <dbReference type="NCBI Taxonomy" id="588067"/>
    <lineage>
        <taxon>Bacteria</taxon>
        <taxon>Bacillati</taxon>
        <taxon>Actinomycetota</taxon>
        <taxon>Actinomycetes</taxon>
        <taxon>Pseudonocardiales</taxon>
        <taxon>Pseudonocardiaceae</taxon>
        <taxon>Prauserella</taxon>
    </lineage>
</organism>
<comment type="caution">
    <text evidence="2">The sequence shown here is derived from an EMBL/GenBank/DDBJ whole genome shotgun (WGS) entry which is preliminary data.</text>
</comment>